<dbReference type="Proteomes" id="UP000028582">
    <property type="component" value="Unassembled WGS sequence"/>
</dbReference>
<sequence>MTVVNGYIVRCLTVKKREEKPPTHADYLRRLHAQLLPLWEINFETHPNAEDLVNVPILSQEHLLTWGDIKSISSSRKKKNRLCKRKEDSDEEQIIQGLEGLEGLEGLLRERFK</sequence>
<protein>
    <submittedName>
        <fullName evidence="1">Uncharacterized protein</fullName>
    </submittedName>
</protein>
<gene>
    <name evidence="1" type="ORF">F444_13926</name>
</gene>
<evidence type="ECO:0000313" key="2">
    <source>
        <dbReference type="Proteomes" id="UP000028582"/>
    </source>
</evidence>
<reference evidence="1 2" key="1">
    <citation type="submission" date="2013-11" db="EMBL/GenBank/DDBJ databases">
        <title>The Genome Sequence of Phytophthora parasitica P1976.</title>
        <authorList>
            <consortium name="The Broad Institute Genomics Platform"/>
            <person name="Russ C."/>
            <person name="Tyler B."/>
            <person name="Panabieres F."/>
            <person name="Shan W."/>
            <person name="Tripathy S."/>
            <person name="Grunwald N."/>
            <person name="Machado M."/>
            <person name="Johnson C.S."/>
            <person name="Walker B."/>
            <person name="Young S."/>
            <person name="Zeng Q."/>
            <person name="Gargeya S."/>
            <person name="Fitzgerald M."/>
            <person name="Haas B."/>
            <person name="Abouelleil A."/>
            <person name="Allen A.W."/>
            <person name="Alvarado L."/>
            <person name="Arachchi H.M."/>
            <person name="Berlin A.M."/>
            <person name="Chapman S.B."/>
            <person name="Gainer-Dewar J."/>
            <person name="Goldberg J."/>
            <person name="Griggs A."/>
            <person name="Gujja S."/>
            <person name="Hansen M."/>
            <person name="Howarth C."/>
            <person name="Imamovic A."/>
            <person name="Ireland A."/>
            <person name="Larimer J."/>
            <person name="McCowan C."/>
            <person name="Murphy C."/>
            <person name="Pearson M."/>
            <person name="Poon T.W."/>
            <person name="Priest M."/>
            <person name="Roberts A."/>
            <person name="Saif S."/>
            <person name="Shea T."/>
            <person name="Sisk P."/>
            <person name="Sykes S."/>
            <person name="Wortman J."/>
            <person name="Nusbaum C."/>
            <person name="Birren B."/>
        </authorList>
    </citation>
    <scope>NUCLEOTIDE SEQUENCE [LARGE SCALE GENOMIC DNA]</scope>
    <source>
        <strain evidence="1 2">P1976</strain>
    </source>
</reference>
<dbReference type="EMBL" id="ANJA01002542">
    <property type="protein sequence ID" value="ETO69480.1"/>
    <property type="molecule type" value="Genomic_DNA"/>
</dbReference>
<comment type="caution">
    <text evidence="1">The sequence shown here is derived from an EMBL/GenBank/DDBJ whole genome shotgun (WGS) entry which is preliminary data.</text>
</comment>
<proteinExistence type="predicted"/>
<accession>A0A080ZS69</accession>
<organism evidence="1 2">
    <name type="scientific">Phytophthora nicotianae P1976</name>
    <dbReference type="NCBI Taxonomy" id="1317066"/>
    <lineage>
        <taxon>Eukaryota</taxon>
        <taxon>Sar</taxon>
        <taxon>Stramenopiles</taxon>
        <taxon>Oomycota</taxon>
        <taxon>Peronosporomycetes</taxon>
        <taxon>Peronosporales</taxon>
        <taxon>Peronosporaceae</taxon>
        <taxon>Phytophthora</taxon>
    </lineage>
</organism>
<evidence type="ECO:0000313" key="1">
    <source>
        <dbReference type="EMBL" id="ETO69480.1"/>
    </source>
</evidence>
<name>A0A080ZS69_PHYNI</name>
<dbReference type="AlphaFoldDB" id="A0A080ZS69"/>